<dbReference type="InterPro" id="IPR036412">
    <property type="entry name" value="HAD-like_sf"/>
</dbReference>
<dbReference type="Proteomes" id="UP001171751">
    <property type="component" value="Unassembled WGS sequence"/>
</dbReference>
<organism evidence="1 2">
    <name type="scientific">Atopococcus tabaci</name>
    <dbReference type="NCBI Taxonomy" id="269774"/>
    <lineage>
        <taxon>Bacteria</taxon>
        <taxon>Bacillati</taxon>
        <taxon>Bacillota</taxon>
        <taxon>Bacilli</taxon>
        <taxon>Lactobacillales</taxon>
        <taxon>Carnobacteriaceae</taxon>
        <taxon>Atopococcus</taxon>
    </lineage>
</organism>
<dbReference type="SFLD" id="SFLDG01129">
    <property type="entry name" value="C1.5:_HAD__Beta-PGM__Phosphata"/>
    <property type="match status" value="1"/>
</dbReference>
<comment type="caution">
    <text evidence="1">The sequence shown here is derived from an EMBL/GenBank/DDBJ whole genome shotgun (WGS) entry which is preliminary data.</text>
</comment>
<reference evidence="1" key="1">
    <citation type="submission" date="2023-07" db="EMBL/GenBank/DDBJ databases">
        <title>Between Cages and Wild: Unraveling the Impact of Captivity on Animal Microbiomes and Antimicrobial Resistance.</title>
        <authorList>
            <person name="Schmartz G.P."/>
            <person name="Rehner J."/>
            <person name="Schuff M.J."/>
            <person name="Becker S.L."/>
            <person name="Kravczyk M."/>
            <person name="Gurevich A."/>
            <person name="Francke R."/>
            <person name="Mueller R."/>
            <person name="Keller V."/>
            <person name="Keller A."/>
        </authorList>
    </citation>
    <scope>NUCLEOTIDE SEQUENCE</scope>
    <source>
        <strain evidence="1">S39M_St_73</strain>
    </source>
</reference>
<sequence>MPKLDTVFFDMDGLMFDTESLYFKSNQITLEKMGYDYTINHYQEVIGKSGDDFIEKMLEVVQTKEAYDYFIKTADAYFLKYIKENPVEAKKGLYDLIKYLDRIGAKKSIVSSSNSNVIDVLLEKANLSNGFDYVISADMVTHTKPHPEPYLKALDLGETDSSVVWVLEDSLSGLKSADAAGLRKILIPDLLVVDEESRKIADYIMDDLHEVKEFFKQ</sequence>
<dbReference type="InterPro" id="IPR041492">
    <property type="entry name" value="HAD_2"/>
</dbReference>
<gene>
    <name evidence="1" type="ORF">Q4F26_03755</name>
</gene>
<dbReference type="NCBIfam" id="TIGR01509">
    <property type="entry name" value="HAD-SF-IA-v3"/>
    <property type="match status" value="1"/>
</dbReference>
<dbReference type="InterPro" id="IPR023198">
    <property type="entry name" value="PGP-like_dom2"/>
</dbReference>
<dbReference type="EMBL" id="JAUNQW010000011">
    <property type="protein sequence ID" value="MDO5457439.1"/>
    <property type="molecule type" value="Genomic_DNA"/>
</dbReference>
<accession>A0AA43ZS48</accession>
<dbReference type="Pfam" id="PF13419">
    <property type="entry name" value="HAD_2"/>
    <property type="match status" value="1"/>
</dbReference>
<dbReference type="PANTHER" id="PTHR18901">
    <property type="entry name" value="2-DEOXYGLUCOSE-6-PHOSPHATE PHOSPHATASE 2"/>
    <property type="match status" value="1"/>
</dbReference>
<dbReference type="AlphaFoldDB" id="A0AA43ZS48"/>
<protein>
    <submittedName>
        <fullName evidence="1">HAD family phosphatase</fullName>
    </submittedName>
</protein>
<dbReference type="SUPFAM" id="SSF56784">
    <property type="entry name" value="HAD-like"/>
    <property type="match status" value="1"/>
</dbReference>
<dbReference type="PANTHER" id="PTHR18901:SF38">
    <property type="entry name" value="PSEUDOURIDINE-5'-PHOSPHATASE"/>
    <property type="match status" value="1"/>
</dbReference>
<dbReference type="SFLD" id="SFLDS00003">
    <property type="entry name" value="Haloacid_Dehalogenase"/>
    <property type="match status" value="1"/>
</dbReference>
<evidence type="ECO:0000313" key="2">
    <source>
        <dbReference type="Proteomes" id="UP001171751"/>
    </source>
</evidence>
<dbReference type="Gene3D" id="1.10.150.240">
    <property type="entry name" value="Putative phosphatase, domain 2"/>
    <property type="match status" value="1"/>
</dbReference>
<dbReference type="InterPro" id="IPR006439">
    <property type="entry name" value="HAD-SF_hydro_IA"/>
</dbReference>
<evidence type="ECO:0000313" key="1">
    <source>
        <dbReference type="EMBL" id="MDO5457439.1"/>
    </source>
</evidence>
<proteinExistence type="predicted"/>
<dbReference type="InterPro" id="IPR023214">
    <property type="entry name" value="HAD_sf"/>
</dbReference>
<name>A0AA43ZS48_9LACT</name>
<keyword evidence="2" id="KW-1185">Reference proteome</keyword>
<dbReference type="Gene3D" id="3.40.50.1000">
    <property type="entry name" value="HAD superfamily/HAD-like"/>
    <property type="match status" value="1"/>
</dbReference>
<dbReference type="CDD" id="cd07505">
    <property type="entry name" value="HAD_BPGM-like"/>
    <property type="match status" value="1"/>
</dbReference>